<proteinExistence type="predicted"/>
<comment type="caution">
    <text evidence="3">The sequence shown here is derived from an EMBL/GenBank/DDBJ whole genome shotgun (WGS) entry which is preliminary data.</text>
</comment>
<name>A0A1F8F0K4_9BACT</name>
<evidence type="ECO:0000256" key="1">
    <source>
        <dbReference type="SAM" id="Phobius"/>
    </source>
</evidence>
<evidence type="ECO:0000256" key="2">
    <source>
        <dbReference type="SAM" id="SignalP"/>
    </source>
</evidence>
<accession>A0A1F8F0K4</accession>
<sequence length="408" mass="46719">MRYKLLGFAVVLLIATPSIAYAQQMSPIIVETGKPVPSVVRSGEPFSVNYRVKYTDYVLIIEEQMRLDSLTLVVDSEGKPQTENSVTGIIEVLDLVVGERFRYGSEEGGFVNVQDFTYTFMIVDAKKGVYKIPSFNFIWIKKSVGTTVAEAKETGELMEFPTDEIGISYVTTIVRPPTVDIRDGVKFNALKTFVNRSVMIVYLVIGLTLFSALIIVARFFRRPLLSKENEKDDKTTETDGMSYAAAPTLSRRKARKKFLRELKALENEVRSTVIDDEGAKKATSKFSYFIRSFISAELSGGPVRIFDSDTPKQTYERLKGLDAKRKKHLGCRYGAILELAKKSKYYYEDIESDNYRADFLKEIGESRSLVENIDFERTTRFLAQMLIRRVWRDFRAGLNRLYLHMRRR</sequence>
<evidence type="ECO:0000313" key="3">
    <source>
        <dbReference type="EMBL" id="OGN06662.1"/>
    </source>
</evidence>
<organism evidence="3 4">
    <name type="scientific">Candidatus Yanofskybacteria bacterium RIFCSPHIGHO2_01_FULL_45_42</name>
    <dbReference type="NCBI Taxonomy" id="1802671"/>
    <lineage>
        <taxon>Bacteria</taxon>
        <taxon>Candidatus Yanofskyibacteriota</taxon>
    </lineage>
</organism>
<evidence type="ECO:0000313" key="4">
    <source>
        <dbReference type="Proteomes" id="UP000178023"/>
    </source>
</evidence>
<feature type="transmembrane region" description="Helical" evidence="1">
    <location>
        <begin position="199"/>
        <end position="220"/>
    </location>
</feature>
<dbReference type="AlphaFoldDB" id="A0A1F8F0K4"/>
<evidence type="ECO:0008006" key="5">
    <source>
        <dbReference type="Google" id="ProtNLM"/>
    </source>
</evidence>
<dbReference type="EMBL" id="MGJL01000037">
    <property type="protein sequence ID" value="OGN06662.1"/>
    <property type="molecule type" value="Genomic_DNA"/>
</dbReference>
<dbReference type="Proteomes" id="UP000178023">
    <property type="component" value="Unassembled WGS sequence"/>
</dbReference>
<feature type="signal peptide" evidence="2">
    <location>
        <begin position="1"/>
        <end position="22"/>
    </location>
</feature>
<gene>
    <name evidence="3" type="ORF">A2750_02315</name>
</gene>
<protein>
    <recommendedName>
        <fullName evidence="5">DUF2207 domain-containing protein</fullName>
    </recommendedName>
</protein>
<feature type="chain" id="PRO_5009535390" description="DUF2207 domain-containing protein" evidence="2">
    <location>
        <begin position="23"/>
        <end position="408"/>
    </location>
</feature>
<keyword evidence="1" id="KW-0472">Membrane</keyword>
<keyword evidence="1" id="KW-0812">Transmembrane</keyword>
<reference evidence="3 4" key="1">
    <citation type="journal article" date="2016" name="Nat. Commun.">
        <title>Thousands of microbial genomes shed light on interconnected biogeochemical processes in an aquifer system.</title>
        <authorList>
            <person name="Anantharaman K."/>
            <person name="Brown C.T."/>
            <person name="Hug L.A."/>
            <person name="Sharon I."/>
            <person name="Castelle C.J."/>
            <person name="Probst A.J."/>
            <person name="Thomas B.C."/>
            <person name="Singh A."/>
            <person name="Wilkins M.J."/>
            <person name="Karaoz U."/>
            <person name="Brodie E.L."/>
            <person name="Williams K.H."/>
            <person name="Hubbard S.S."/>
            <person name="Banfield J.F."/>
        </authorList>
    </citation>
    <scope>NUCLEOTIDE SEQUENCE [LARGE SCALE GENOMIC DNA]</scope>
</reference>
<keyword evidence="2" id="KW-0732">Signal</keyword>
<keyword evidence="1" id="KW-1133">Transmembrane helix</keyword>